<evidence type="ECO:0000256" key="3">
    <source>
        <dbReference type="ARBA" id="ARBA00022801"/>
    </source>
</evidence>
<comment type="caution">
    <text evidence="5">The sequence shown here is derived from an EMBL/GenBank/DDBJ whole genome shotgun (WGS) entry which is preliminary data.</text>
</comment>
<sequence length="199" mass="23066">MKVEIRNDSIHIEGYVNAVERESRILPSPKGKFIEKVKAKTFQRALERQPNVDLLFNHDYNRKLGNTTEGNVQLWEDEIGLRAVVDINDPEIVEKAKNKQLTGWSFAFRVNKDSWTDGEDGIQRRTLEDIDLPEVSILSVTPAYIATSIEIRDEVATVIEHRNVDDIEYVVEEEVRNEPIDYSLFEYQIQINKLKNKGH</sequence>
<keyword evidence="3" id="KW-0378">Hydrolase</keyword>
<accession>A0ABW5R409</accession>
<evidence type="ECO:0000259" key="4">
    <source>
        <dbReference type="Pfam" id="PF04586"/>
    </source>
</evidence>
<evidence type="ECO:0000313" key="6">
    <source>
        <dbReference type="Proteomes" id="UP001597493"/>
    </source>
</evidence>
<evidence type="ECO:0000256" key="1">
    <source>
        <dbReference type="ARBA" id="ARBA00022612"/>
    </source>
</evidence>
<dbReference type="Proteomes" id="UP001597493">
    <property type="component" value="Unassembled WGS sequence"/>
</dbReference>
<evidence type="ECO:0000256" key="2">
    <source>
        <dbReference type="ARBA" id="ARBA00022670"/>
    </source>
</evidence>
<evidence type="ECO:0000313" key="5">
    <source>
        <dbReference type="EMBL" id="MFD2663050.1"/>
    </source>
</evidence>
<organism evidence="5 6">
    <name type="scientific">Paenibacillus thailandensis</name>
    <dbReference type="NCBI Taxonomy" id="393250"/>
    <lineage>
        <taxon>Bacteria</taxon>
        <taxon>Bacillati</taxon>
        <taxon>Bacillota</taxon>
        <taxon>Bacilli</taxon>
        <taxon>Bacillales</taxon>
        <taxon>Paenibacillaceae</taxon>
        <taxon>Paenibacillus</taxon>
    </lineage>
</organism>
<name>A0ABW5R409_9BACL</name>
<reference evidence="6" key="1">
    <citation type="journal article" date="2019" name="Int. J. Syst. Evol. Microbiol.">
        <title>The Global Catalogue of Microorganisms (GCM) 10K type strain sequencing project: providing services to taxonomists for standard genome sequencing and annotation.</title>
        <authorList>
            <consortium name="The Broad Institute Genomics Platform"/>
            <consortium name="The Broad Institute Genome Sequencing Center for Infectious Disease"/>
            <person name="Wu L."/>
            <person name="Ma J."/>
        </authorList>
    </citation>
    <scope>NUCLEOTIDE SEQUENCE [LARGE SCALE GENOMIC DNA]</scope>
    <source>
        <strain evidence="6">TISTR 1827</strain>
    </source>
</reference>
<dbReference type="GO" id="GO:0006508">
    <property type="term" value="P:proteolysis"/>
    <property type="evidence" value="ECO:0007669"/>
    <property type="project" value="UniProtKB-KW"/>
</dbReference>
<dbReference type="EMBL" id="JBHUMY010000038">
    <property type="protein sequence ID" value="MFD2663050.1"/>
    <property type="molecule type" value="Genomic_DNA"/>
</dbReference>
<dbReference type="GO" id="GO:0008233">
    <property type="term" value="F:peptidase activity"/>
    <property type="evidence" value="ECO:0007669"/>
    <property type="project" value="UniProtKB-KW"/>
</dbReference>
<keyword evidence="1" id="KW-1188">Viral release from host cell</keyword>
<dbReference type="InterPro" id="IPR006433">
    <property type="entry name" value="Prohead_protease"/>
</dbReference>
<keyword evidence="6" id="KW-1185">Reference proteome</keyword>
<dbReference type="InterPro" id="IPR054613">
    <property type="entry name" value="Peptidase_S78_dom"/>
</dbReference>
<dbReference type="RefSeq" id="WP_379278358.1">
    <property type="nucleotide sequence ID" value="NZ_JBHUGT010000045.1"/>
</dbReference>
<proteinExistence type="predicted"/>
<feature type="domain" description="Prohead serine protease" evidence="4">
    <location>
        <begin position="7"/>
        <end position="153"/>
    </location>
</feature>
<dbReference type="NCBIfam" id="TIGR01543">
    <property type="entry name" value="proheadase_HK97"/>
    <property type="match status" value="1"/>
</dbReference>
<keyword evidence="2 5" id="KW-0645">Protease</keyword>
<protein>
    <submittedName>
        <fullName evidence="5">HK97 family phage prohead protease</fullName>
    </submittedName>
</protein>
<dbReference type="Pfam" id="PF04586">
    <property type="entry name" value="Peptidase_S78"/>
    <property type="match status" value="1"/>
</dbReference>
<gene>
    <name evidence="5" type="ORF">ACFSW5_22590</name>
</gene>